<dbReference type="PROSITE" id="PS00061">
    <property type="entry name" value="ADH_SHORT"/>
    <property type="match status" value="1"/>
</dbReference>
<dbReference type="Pfam" id="PF00106">
    <property type="entry name" value="adh_short"/>
    <property type="match status" value="1"/>
</dbReference>
<reference evidence="3 4" key="1">
    <citation type="journal article" date="2012" name="Science">
        <title>The Paleozoic origin of enzymatic lignin decomposition reconstructed from 31 fungal genomes.</title>
        <authorList>
            <person name="Floudas D."/>
            <person name="Binder M."/>
            <person name="Riley R."/>
            <person name="Barry K."/>
            <person name="Blanchette R.A."/>
            <person name="Henrissat B."/>
            <person name="Martinez A.T."/>
            <person name="Otillar R."/>
            <person name="Spatafora J.W."/>
            <person name="Yadav J.S."/>
            <person name="Aerts A."/>
            <person name="Benoit I."/>
            <person name="Boyd A."/>
            <person name="Carlson A."/>
            <person name="Copeland A."/>
            <person name="Coutinho P.M."/>
            <person name="de Vries R.P."/>
            <person name="Ferreira P."/>
            <person name="Findley K."/>
            <person name="Foster B."/>
            <person name="Gaskell J."/>
            <person name="Glotzer D."/>
            <person name="Gorecki P."/>
            <person name="Heitman J."/>
            <person name="Hesse C."/>
            <person name="Hori C."/>
            <person name="Igarashi K."/>
            <person name="Jurgens J.A."/>
            <person name="Kallen N."/>
            <person name="Kersten P."/>
            <person name="Kohler A."/>
            <person name="Kuees U."/>
            <person name="Kumar T.K.A."/>
            <person name="Kuo A."/>
            <person name="LaButti K."/>
            <person name="Larrondo L.F."/>
            <person name="Lindquist E."/>
            <person name="Ling A."/>
            <person name="Lombard V."/>
            <person name="Lucas S."/>
            <person name="Lundell T."/>
            <person name="Martin R."/>
            <person name="McLaughlin D.J."/>
            <person name="Morgenstern I."/>
            <person name="Morin E."/>
            <person name="Murat C."/>
            <person name="Nagy L.G."/>
            <person name="Nolan M."/>
            <person name="Ohm R.A."/>
            <person name="Patyshakuliyeva A."/>
            <person name="Rokas A."/>
            <person name="Ruiz-Duenas F.J."/>
            <person name="Sabat G."/>
            <person name="Salamov A."/>
            <person name="Samejima M."/>
            <person name="Schmutz J."/>
            <person name="Slot J.C."/>
            <person name="St John F."/>
            <person name="Stenlid J."/>
            <person name="Sun H."/>
            <person name="Sun S."/>
            <person name="Syed K."/>
            <person name="Tsang A."/>
            <person name="Wiebenga A."/>
            <person name="Young D."/>
            <person name="Pisabarro A."/>
            <person name="Eastwood D.C."/>
            <person name="Martin F."/>
            <person name="Cullen D."/>
            <person name="Grigoriev I.V."/>
            <person name="Hibbett D.S."/>
        </authorList>
    </citation>
    <scope>NUCLEOTIDE SEQUENCE [LARGE SCALE GENOMIC DNA]</scope>
    <source>
        <strain evidence="3 4">DJM-731 SS1</strain>
    </source>
</reference>
<keyword evidence="4" id="KW-1185">Reference proteome</keyword>
<accession>M5FUA2</accession>
<proteinExistence type="predicted"/>
<dbReference type="EMBL" id="JH795864">
    <property type="protein sequence ID" value="EJU01291.1"/>
    <property type="molecule type" value="Genomic_DNA"/>
</dbReference>
<keyword evidence="2" id="KW-0560">Oxidoreductase</keyword>
<dbReference type="Gene3D" id="3.40.50.720">
    <property type="entry name" value="NAD(P)-binding Rossmann-like Domain"/>
    <property type="match status" value="1"/>
</dbReference>
<dbReference type="InterPro" id="IPR036291">
    <property type="entry name" value="NAD(P)-bd_dom_sf"/>
</dbReference>
<dbReference type="HOGENOM" id="CLU_010194_44_6_1"/>
<sequence length="327" mass="36815">MFQWLIDFYIQLREIYPPRPKFTVDDIPDQTGKVAIVTGGYSGIGKLIVKYLLRKNATVYVAGRSRTKGEEAVEELKKETGNDKVHFMLMDLGDLESIKHAVEEFRQKGERLDQLYNNAGVMIPPVDQVTQQGYDLTWGTNLIGNGYVTILFLPILLASAKTVPDGKVRVINTSSNAHWFAPKGGIDWDWVEGKKPADSKTSPPPAAYDRYSMSKWAVIEFSFELAKRYGSQGIVSLVQNPGSVITPVNRHTPAFMRWMLEHLVQWKADPYGALAPLWAGTAPETAELNGKFLSPWGRVGTPRSDVWDENTWKKVYDHIEEEGNRVA</sequence>
<organism evidence="3 4">
    <name type="scientific">Dacryopinax primogenitus (strain DJM 731)</name>
    <name type="common">Brown rot fungus</name>
    <dbReference type="NCBI Taxonomy" id="1858805"/>
    <lineage>
        <taxon>Eukaryota</taxon>
        <taxon>Fungi</taxon>
        <taxon>Dikarya</taxon>
        <taxon>Basidiomycota</taxon>
        <taxon>Agaricomycotina</taxon>
        <taxon>Dacrymycetes</taxon>
        <taxon>Dacrymycetales</taxon>
        <taxon>Dacrymycetaceae</taxon>
        <taxon>Dacryopinax</taxon>
    </lineage>
</organism>
<evidence type="ECO:0000313" key="3">
    <source>
        <dbReference type="EMBL" id="EJU01291.1"/>
    </source>
</evidence>
<dbReference type="RefSeq" id="XP_040628188.1">
    <property type="nucleotide sequence ID" value="XM_040772821.1"/>
</dbReference>
<dbReference type="GeneID" id="63687883"/>
<dbReference type="STRING" id="1858805.M5FUA2"/>
<dbReference type="PRINTS" id="PR00081">
    <property type="entry name" value="GDHRDH"/>
</dbReference>
<dbReference type="AlphaFoldDB" id="M5FUA2"/>
<gene>
    <name evidence="3" type="ORF">DACRYDRAFT_22482</name>
</gene>
<dbReference type="SUPFAM" id="SSF51735">
    <property type="entry name" value="NAD(P)-binding Rossmann-fold domains"/>
    <property type="match status" value="1"/>
</dbReference>
<dbReference type="GO" id="GO:0016491">
    <property type="term" value="F:oxidoreductase activity"/>
    <property type="evidence" value="ECO:0007669"/>
    <property type="project" value="UniProtKB-KW"/>
</dbReference>
<keyword evidence="1" id="KW-0521">NADP</keyword>
<name>M5FUA2_DACPD</name>
<protein>
    <submittedName>
        <fullName evidence="3">NADP-binding protein</fullName>
    </submittedName>
</protein>
<dbReference type="PANTHER" id="PTHR43157">
    <property type="entry name" value="PHOSPHATIDYLINOSITOL-GLYCAN BIOSYNTHESIS CLASS F PROTEIN-RELATED"/>
    <property type="match status" value="1"/>
</dbReference>
<dbReference type="Proteomes" id="UP000030653">
    <property type="component" value="Unassembled WGS sequence"/>
</dbReference>
<dbReference type="PANTHER" id="PTHR43157:SF31">
    <property type="entry name" value="PHOSPHATIDYLINOSITOL-GLYCAN BIOSYNTHESIS CLASS F PROTEIN"/>
    <property type="match status" value="1"/>
</dbReference>
<evidence type="ECO:0000313" key="4">
    <source>
        <dbReference type="Proteomes" id="UP000030653"/>
    </source>
</evidence>
<evidence type="ECO:0000256" key="2">
    <source>
        <dbReference type="ARBA" id="ARBA00023002"/>
    </source>
</evidence>
<dbReference type="InterPro" id="IPR002347">
    <property type="entry name" value="SDR_fam"/>
</dbReference>
<dbReference type="OrthoDB" id="191139at2759"/>
<dbReference type="OMA" id="VQSKWAN"/>
<dbReference type="InterPro" id="IPR020904">
    <property type="entry name" value="Sc_DH/Rdtase_CS"/>
</dbReference>
<evidence type="ECO:0000256" key="1">
    <source>
        <dbReference type="ARBA" id="ARBA00022857"/>
    </source>
</evidence>